<evidence type="ECO:0000313" key="9">
    <source>
        <dbReference type="EMBL" id="GAA0228727.1"/>
    </source>
</evidence>
<dbReference type="Gene3D" id="2.150.10.10">
    <property type="entry name" value="Serralysin-like metalloprotease, C-terminal"/>
    <property type="match status" value="1"/>
</dbReference>
<dbReference type="NCBIfam" id="TIGR03661">
    <property type="entry name" value="T1SS_VCA0849"/>
    <property type="match status" value="1"/>
</dbReference>
<dbReference type="InterPro" id="IPR001343">
    <property type="entry name" value="Hemolysn_Ca-bd"/>
</dbReference>
<dbReference type="InterPro" id="IPR018511">
    <property type="entry name" value="Hemolysin-typ_Ca-bd_CS"/>
</dbReference>
<keyword evidence="4" id="KW-0106">Calcium</keyword>
<evidence type="ECO:0000256" key="7">
    <source>
        <dbReference type="SAM" id="MobiDB-lite"/>
    </source>
</evidence>
<dbReference type="SUPFAM" id="SSF53300">
    <property type="entry name" value="vWA-like"/>
    <property type="match status" value="1"/>
</dbReference>
<dbReference type="Pfam" id="PF13519">
    <property type="entry name" value="VWA_2"/>
    <property type="match status" value="1"/>
</dbReference>
<evidence type="ECO:0000256" key="3">
    <source>
        <dbReference type="ARBA" id="ARBA00022737"/>
    </source>
</evidence>
<feature type="compositionally biased region" description="Pro residues" evidence="7">
    <location>
        <begin position="172"/>
        <end position="182"/>
    </location>
</feature>
<organism evidence="9 10">
    <name type="scientific">Methylophaga marina</name>
    <dbReference type="NCBI Taxonomy" id="45495"/>
    <lineage>
        <taxon>Bacteria</taxon>
        <taxon>Pseudomonadati</taxon>
        <taxon>Pseudomonadota</taxon>
        <taxon>Gammaproteobacteria</taxon>
        <taxon>Thiotrichales</taxon>
        <taxon>Piscirickettsiaceae</taxon>
        <taxon>Methylophaga</taxon>
    </lineage>
</organism>
<evidence type="ECO:0000256" key="2">
    <source>
        <dbReference type="ARBA" id="ARBA00022656"/>
    </source>
</evidence>
<dbReference type="NCBIfam" id="NF033682">
    <property type="entry name" value="retention_LapA"/>
    <property type="match status" value="1"/>
</dbReference>
<feature type="domain" description="VWFA" evidence="8">
    <location>
        <begin position="350"/>
        <end position="546"/>
    </location>
</feature>
<evidence type="ECO:0000313" key="10">
    <source>
        <dbReference type="Proteomes" id="UP001501476"/>
    </source>
</evidence>
<keyword evidence="2" id="KW-0800">Toxin</keyword>
<dbReference type="Proteomes" id="UP001501476">
    <property type="component" value="Unassembled WGS sequence"/>
</dbReference>
<evidence type="ECO:0000256" key="6">
    <source>
        <dbReference type="ARBA" id="ARBA00023136"/>
    </source>
</evidence>
<dbReference type="Gene3D" id="3.40.50.410">
    <property type="entry name" value="von Willebrand factor, type A domain"/>
    <property type="match status" value="1"/>
</dbReference>
<evidence type="ECO:0000256" key="1">
    <source>
        <dbReference type="ARBA" id="ARBA00004370"/>
    </source>
</evidence>
<keyword evidence="5" id="KW-0843">Virulence</keyword>
<sequence length="1112" mass="114732">MATEIGVVKALIGAVTATSTDGSVRTLQVGDVVYANDLISTGAEGAIEIEFADGSVMDLGRSSQALLDSEVFDPVNIDVADNEESVSDDVDAIQQAILEGQDPTQAAEETAAGAGNAAGNEGHDAVFVDYLEPERIPEAGFDTVGVSNTYDFPEADLLFIDDNDPEQSDVPPIEPPPPPPPPGDIVIQAPSSLVSEGGLVNGISGGSATSTQTISLELGGNDLSSISLSTTGDTTDLLTLDGSAIDTVWDSSTGTLIGYISGTDSSDSANQVFTVSLSNISNSQASYTVELLQPLRDVDGVVENINVNVNVTDDLGGTSSASFNVTVQDDAPVANPEQRATTLGQSVDTNLLLILDTSNSMNGSAEFQGMTKLEVMIKSSLNLIEQYEALGDVMVNLVTFNNNAENPTSLWVDTATAKDIINSLSATGETNYDDAIREAIDAFNDTGKLDGARNIAYFMSDGAPNESNQTDADGNFIGVGIDSSEQQAWEQFLIDNGITSYALGMGADAVSEELAPIAYDGVNSSEIPVITVTDFSQLSDTLTSTVTGNSVSGDLLDGGLPSSAGADGGWISQITIDGVDYTYNQFTNTASVGSAVASFDVTTHVWTITTANGSVLTVDMDNGEYTYTVGDSASGTFTEEITYAVTDGDGDSASNSFTIDVDVDLSTLVVSDDVVITNQSSVDIPDWALFANDSGADGETYSLNGVSAPSDSDSASVNGNSVTFNDANSNGGSFSYQNQAGSQQDSANVSVTQVNGSLLEGTFRDEILIGSNDVDFIYGGAGNDVLIGGTGGTYNSGEREVIARVSPGQTGTGNDNQFSFTLTALAAAALYVTEVRISLAEYNAFFDQVGTDSYTFTLGDGSTISSDDIQMVTGGDTDELVITFEPGTFTNGETLTFGIDTDGRGMTRGEDFGSREVPFKVSFSDGTSLDGSYESDSVNGGSTATVNDSPIVTETLDGGSGDDILVGGDGEHILLGGEGDDTLVGGGGNDILTGGEGADLFIWNSGDQGSAASPAADIVTDFNGSEGDVLDLSDILQGEESNDITDYISVAEQGSDVVLSLTPEGDGGDMTQTITLQNTSIDQLVGSDASGMSNADIINSLITSGQIQVDQS</sequence>
<comment type="caution">
    <text evidence="9">The sequence shown here is derived from an EMBL/GenBank/DDBJ whole genome shotgun (WGS) entry which is preliminary data.</text>
</comment>
<keyword evidence="6" id="KW-0472">Membrane</keyword>
<dbReference type="InterPro" id="IPR019960">
    <property type="entry name" value="T1SS_VCA0849"/>
</dbReference>
<protein>
    <recommendedName>
        <fullName evidence="8">VWFA domain-containing protein</fullName>
    </recommendedName>
</protein>
<gene>
    <name evidence="9" type="ORF">GCM10008964_20170</name>
</gene>
<evidence type="ECO:0000256" key="5">
    <source>
        <dbReference type="ARBA" id="ARBA00023026"/>
    </source>
</evidence>
<evidence type="ECO:0000256" key="4">
    <source>
        <dbReference type="ARBA" id="ARBA00022837"/>
    </source>
</evidence>
<dbReference type="PRINTS" id="PR01488">
    <property type="entry name" value="RTXTOXINA"/>
</dbReference>
<proteinExistence type="predicted"/>
<evidence type="ECO:0000259" key="8">
    <source>
        <dbReference type="PROSITE" id="PS50234"/>
    </source>
</evidence>
<dbReference type="EMBL" id="BAAADG010000006">
    <property type="protein sequence ID" value="GAA0228727.1"/>
    <property type="molecule type" value="Genomic_DNA"/>
</dbReference>
<dbReference type="Pfam" id="PF00353">
    <property type="entry name" value="HemolysinCabind"/>
    <property type="match status" value="3"/>
</dbReference>
<dbReference type="PRINTS" id="PR00313">
    <property type="entry name" value="CABNDNGRPT"/>
</dbReference>
<reference evidence="9 10" key="1">
    <citation type="journal article" date="2019" name="Int. J. Syst. Evol. Microbiol.">
        <title>The Global Catalogue of Microorganisms (GCM) 10K type strain sequencing project: providing services to taxonomists for standard genome sequencing and annotation.</title>
        <authorList>
            <consortium name="The Broad Institute Genomics Platform"/>
            <consortium name="The Broad Institute Genome Sequencing Center for Infectious Disease"/>
            <person name="Wu L."/>
            <person name="Ma J."/>
        </authorList>
    </citation>
    <scope>NUCLEOTIDE SEQUENCE [LARGE SCALE GENOMIC DNA]</scope>
    <source>
        <strain evidence="9 10">JCM 6886</strain>
    </source>
</reference>
<comment type="subcellular location">
    <subcellularLocation>
        <location evidence="1">Membrane</location>
    </subcellularLocation>
</comment>
<dbReference type="InterPro" id="IPR036465">
    <property type="entry name" value="vWFA_dom_sf"/>
</dbReference>
<feature type="region of interest" description="Disordered" evidence="7">
    <location>
        <begin position="161"/>
        <end position="182"/>
    </location>
</feature>
<dbReference type="SMART" id="SM00327">
    <property type="entry name" value="VWA"/>
    <property type="match status" value="1"/>
</dbReference>
<dbReference type="RefSeq" id="WP_286305634.1">
    <property type="nucleotide sequence ID" value="NZ_AP027741.1"/>
</dbReference>
<accession>A0ABN0TSL5</accession>
<dbReference type="InterPro" id="IPR002035">
    <property type="entry name" value="VWF_A"/>
</dbReference>
<name>A0ABN0TSL5_9GAMM</name>
<dbReference type="InterPro" id="IPR003995">
    <property type="entry name" value="RTX_toxin_determinant-A"/>
</dbReference>
<dbReference type="PROSITE" id="PS50234">
    <property type="entry name" value="VWFA"/>
    <property type="match status" value="1"/>
</dbReference>
<dbReference type="PROSITE" id="PS00330">
    <property type="entry name" value="HEMOLYSIN_CALCIUM"/>
    <property type="match status" value="1"/>
</dbReference>
<keyword evidence="3" id="KW-0677">Repeat</keyword>
<dbReference type="InterPro" id="IPR011049">
    <property type="entry name" value="Serralysin-like_metalloprot_C"/>
</dbReference>
<dbReference type="InterPro" id="IPR047777">
    <property type="entry name" value="LapA-like_RM"/>
</dbReference>
<dbReference type="SUPFAM" id="SSF51120">
    <property type="entry name" value="beta-Roll"/>
    <property type="match status" value="1"/>
</dbReference>
<dbReference type="CDD" id="cd00198">
    <property type="entry name" value="vWFA"/>
    <property type="match status" value="1"/>
</dbReference>
<keyword evidence="10" id="KW-1185">Reference proteome</keyword>